<evidence type="ECO:0000256" key="1">
    <source>
        <dbReference type="SAM" id="MobiDB-lite"/>
    </source>
</evidence>
<name>A0ABW7F653_9BURK</name>
<dbReference type="PIRSF" id="PIRSF018266">
    <property type="entry name" value="FecR"/>
    <property type="match status" value="1"/>
</dbReference>
<organism evidence="4 5">
    <name type="scientific">Pelomonas parva</name>
    <dbReference type="NCBI Taxonomy" id="3299032"/>
    <lineage>
        <taxon>Bacteria</taxon>
        <taxon>Pseudomonadati</taxon>
        <taxon>Pseudomonadota</taxon>
        <taxon>Betaproteobacteria</taxon>
        <taxon>Burkholderiales</taxon>
        <taxon>Sphaerotilaceae</taxon>
        <taxon>Roseateles</taxon>
    </lineage>
</organism>
<feature type="domain" description="FecR protein" evidence="2">
    <location>
        <begin position="127"/>
        <end position="222"/>
    </location>
</feature>
<keyword evidence="5" id="KW-1185">Reference proteome</keyword>
<sequence>MTPERTDTPGGKETRPKVTPAIAAEAAVWVTRLHGPDRSQQMERDLRAWQAQSAAHQEAFEKCTDAWLDVEKIKLSTAYETLSRRNPWQPGGGYRGKQRWAAMAASVAVLAVGLFIGQQWWDEGAFRTDVGEQRVVMLEDGTRMILNTDTRLRVSFGTRQRTVNVNSGEAIFEVAKDSTRPFVVRVAGSEVVAVGTAFSVRYGAAVADAPREVAVTLIEGQVSVRAAPGAGGEGIAPASPILMKPGERLRLDMAPSATSTVVPKVDRPNVEQVTAWKRSEAVFDATALSEAVAEMNRYSRTPIVLVDKLADSNLRVSGLYRTGDNVGFANAVASLHGLTLKNDGGRLELRKAE</sequence>
<dbReference type="InterPro" id="IPR006860">
    <property type="entry name" value="FecR"/>
</dbReference>
<evidence type="ECO:0000259" key="3">
    <source>
        <dbReference type="Pfam" id="PF16220"/>
    </source>
</evidence>
<dbReference type="EMBL" id="JBIGHV010000007">
    <property type="protein sequence ID" value="MFG6432118.1"/>
    <property type="molecule type" value="Genomic_DNA"/>
</dbReference>
<proteinExistence type="predicted"/>
<dbReference type="InterPro" id="IPR032623">
    <property type="entry name" value="FecR_N"/>
</dbReference>
<feature type="compositionally biased region" description="Basic and acidic residues" evidence="1">
    <location>
        <begin position="1"/>
        <end position="16"/>
    </location>
</feature>
<evidence type="ECO:0000259" key="2">
    <source>
        <dbReference type="Pfam" id="PF04773"/>
    </source>
</evidence>
<dbReference type="PANTHER" id="PTHR30273:SF2">
    <property type="entry name" value="PROTEIN FECR"/>
    <property type="match status" value="1"/>
</dbReference>
<dbReference type="Proteomes" id="UP001606210">
    <property type="component" value="Unassembled WGS sequence"/>
</dbReference>
<dbReference type="PANTHER" id="PTHR30273">
    <property type="entry name" value="PERIPLASMIC SIGNAL SENSOR AND SIGMA FACTOR ACTIVATOR FECR-RELATED"/>
    <property type="match status" value="1"/>
</dbReference>
<dbReference type="Gene3D" id="2.60.120.1440">
    <property type="match status" value="1"/>
</dbReference>
<reference evidence="4 5" key="1">
    <citation type="submission" date="2024-08" db="EMBL/GenBank/DDBJ databases">
        <authorList>
            <person name="Lu H."/>
        </authorList>
    </citation>
    <scope>NUCLEOTIDE SEQUENCE [LARGE SCALE GENOMIC DNA]</scope>
    <source>
        <strain evidence="4 5">LYH14W</strain>
    </source>
</reference>
<dbReference type="RefSeq" id="WP_394481727.1">
    <property type="nucleotide sequence ID" value="NZ_JBIGHV010000007.1"/>
</dbReference>
<evidence type="ECO:0000313" key="4">
    <source>
        <dbReference type="EMBL" id="MFG6432118.1"/>
    </source>
</evidence>
<feature type="domain" description="FecR N-terminal" evidence="3">
    <location>
        <begin position="25"/>
        <end position="62"/>
    </location>
</feature>
<comment type="caution">
    <text evidence="4">The sequence shown here is derived from an EMBL/GenBank/DDBJ whole genome shotgun (WGS) entry which is preliminary data.</text>
</comment>
<gene>
    <name evidence="4" type="ORF">ACG00Y_19510</name>
</gene>
<dbReference type="InterPro" id="IPR012373">
    <property type="entry name" value="Ferrdict_sens_TM"/>
</dbReference>
<evidence type="ECO:0000313" key="5">
    <source>
        <dbReference type="Proteomes" id="UP001606210"/>
    </source>
</evidence>
<dbReference type="Pfam" id="PF16220">
    <property type="entry name" value="DUF4880"/>
    <property type="match status" value="1"/>
</dbReference>
<dbReference type="Pfam" id="PF04773">
    <property type="entry name" value="FecR"/>
    <property type="match status" value="1"/>
</dbReference>
<protein>
    <submittedName>
        <fullName evidence="4">FecR family protein</fullName>
    </submittedName>
</protein>
<accession>A0ABW7F653</accession>
<feature type="region of interest" description="Disordered" evidence="1">
    <location>
        <begin position="1"/>
        <end position="20"/>
    </location>
</feature>